<feature type="domain" description="Mandelate racemase/muconate lactonizing enzyme C-terminal" evidence="4">
    <location>
        <begin position="124"/>
        <end position="221"/>
    </location>
</feature>
<evidence type="ECO:0000313" key="5">
    <source>
        <dbReference type="EMBL" id="AWT60470.1"/>
    </source>
</evidence>
<proteinExistence type="predicted"/>
<sequence>MKITAIQLTNLDVPFTHRSGEHLQYWIPAWRIVQLCRLTMDNGIVGWGETIVHATHATVPDDIEKRIVGEEAAGLLWNDGLGSGVQMALFDAVAKNENVPVHSLLGSKVRDWCPISWWACDMEKEEWERECRDAIAEGYMSAKFKTRPWQDLHACLDTVARVVPTEFKLDLDFNGHLVNSANAIPLLKSIEKFEQLAMIESPIPQEDVEGNLQLRKRLNRPIAMHFDRPPIMTALREDVMDGLIIGGGASQLTEQSALAKAANKPFWLQLVGTGITTTWAAHIGSVCKEARWPAITCMNIWESQLLEHPIKVHAGYYRVPDGPGLGIEIDEKALRKYAVNYSHVDTVRHIYRYTRAGGESVCIIGNRSTFHGRYTQTGLPICEKGSSIEVIPDNGSRKFEAFYKELERKGIIFESR</sequence>
<comment type="catalytic activity">
    <reaction evidence="1">
        <text>D-glucarate = 5-dehydro-4-deoxy-D-glucarate + H2O</text>
        <dbReference type="Rhea" id="RHEA:14573"/>
        <dbReference type="ChEBI" id="CHEBI:15377"/>
        <dbReference type="ChEBI" id="CHEBI:30612"/>
        <dbReference type="ChEBI" id="CHEBI:42819"/>
        <dbReference type="EC" id="4.2.1.40"/>
    </reaction>
</comment>
<dbReference type="GO" id="GO:0008872">
    <property type="term" value="F:glucarate dehydratase activity"/>
    <property type="evidence" value="ECO:0007669"/>
    <property type="project" value="UniProtKB-EC"/>
</dbReference>
<reference evidence="5 6" key="1">
    <citation type="submission" date="2018-06" db="EMBL/GenBank/DDBJ databases">
        <title>Draft Genome Sequence of a Novel Marine Bacterium Related to the Verrucomicrobia.</title>
        <authorList>
            <person name="Vosseberg J."/>
            <person name="Martijn J."/>
            <person name="Ettema T.J.G."/>
        </authorList>
    </citation>
    <scope>NUCLEOTIDE SEQUENCE [LARGE SCALE GENOMIC DNA]</scope>
    <source>
        <strain evidence="5">TARA_B100001123</strain>
    </source>
</reference>
<name>A0A2Z4AMQ8_9BACT</name>
<dbReference type="Pfam" id="PF13378">
    <property type="entry name" value="MR_MLE_C"/>
    <property type="match status" value="1"/>
</dbReference>
<dbReference type="InterPro" id="IPR029065">
    <property type="entry name" value="Enolase_C-like"/>
</dbReference>
<dbReference type="KEGG" id="mtar:DF168_01684"/>
<dbReference type="EC" id="4.2.1.40" evidence="3"/>
<dbReference type="InterPro" id="IPR036849">
    <property type="entry name" value="Enolase-like_C_sf"/>
</dbReference>
<keyword evidence="5" id="KW-0413">Isomerase</keyword>
<evidence type="ECO:0000256" key="1">
    <source>
        <dbReference type="ARBA" id="ARBA00001426"/>
    </source>
</evidence>
<dbReference type="PANTHER" id="PTHR48080">
    <property type="entry name" value="D-GALACTONATE DEHYDRATASE-RELATED"/>
    <property type="match status" value="1"/>
</dbReference>
<dbReference type="GO" id="GO:0016853">
    <property type="term" value="F:isomerase activity"/>
    <property type="evidence" value="ECO:0007669"/>
    <property type="project" value="UniProtKB-KW"/>
</dbReference>
<protein>
    <recommendedName>
        <fullName evidence="3">glucarate dehydratase</fullName>
        <ecNumber evidence="3">4.2.1.40</ecNumber>
    </recommendedName>
</protein>
<dbReference type="Gene3D" id="3.20.20.120">
    <property type="entry name" value="Enolase-like C-terminal domain"/>
    <property type="match status" value="1"/>
</dbReference>
<dbReference type="InterPro" id="IPR029017">
    <property type="entry name" value="Enolase-like_N"/>
</dbReference>
<dbReference type="InterPro" id="IPR034593">
    <property type="entry name" value="DgoD-like"/>
</dbReference>
<dbReference type="SUPFAM" id="SSF51604">
    <property type="entry name" value="Enolase C-terminal domain-like"/>
    <property type="match status" value="1"/>
</dbReference>
<organism evidence="5 6">
    <name type="scientific">Candidatus Moanibacter tarae</name>
    <dbReference type="NCBI Taxonomy" id="2200854"/>
    <lineage>
        <taxon>Bacteria</taxon>
        <taxon>Pseudomonadati</taxon>
        <taxon>Verrucomicrobiota</taxon>
        <taxon>Opitutia</taxon>
        <taxon>Puniceicoccales</taxon>
        <taxon>Puniceicoccales incertae sedis</taxon>
        <taxon>Candidatus Moanibacter</taxon>
    </lineage>
</organism>
<evidence type="ECO:0000256" key="3">
    <source>
        <dbReference type="ARBA" id="ARBA00011973"/>
    </source>
</evidence>
<dbReference type="Gene3D" id="3.30.390.10">
    <property type="entry name" value="Enolase-like, N-terminal domain"/>
    <property type="match status" value="1"/>
</dbReference>
<dbReference type="PANTHER" id="PTHR48080:SF4">
    <property type="entry name" value="GLUCARATE DEHYDRATASE"/>
    <property type="match status" value="1"/>
</dbReference>
<dbReference type="SMART" id="SM00922">
    <property type="entry name" value="MR_MLE"/>
    <property type="match status" value="1"/>
</dbReference>
<evidence type="ECO:0000313" key="6">
    <source>
        <dbReference type="Proteomes" id="UP000247465"/>
    </source>
</evidence>
<accession>A0A2Z4AMQ8</accession>
<gene>
    <name evidence="5" type="ORF">DF168_01684</name>
</gene>
<comment type="pathway">
    <text evidence="2">Carbohydrate acid metabolism; D-glucarate degradation; 2,5-dioxopentanoate from D-glucarate: step 1/2.</text>
</comment>
<dbReference type="InterPro" id="IPR013342">
    <property type="entry name" value="Mandelate_racemase_C"/>
</dbReference>
<dbReference type="SUPFAM" id="SSF54826">
    <property type="entry name" value="Enolase N-terminal domain-like"/>
    <property type="match status" value="1"/>
</dbReference>
<dbReference type="EMBL" id="CP029803">
    <property type="protein sequence ID" value="AWT60470.1"/>
    <property type="molecule type" value="Genomic_DNA"/>
</dbReference>
<dbReference type="Proteomes" id="UP000247465">
    <property type="component" value="Chromosome"/>
</dbReference>
<evidence type="ECO:0000259" key="4">
    <source>
        <dbReference type="SMART" id="SM00922"/>
    </source>
</evidence>
<evidence type="ECO:0000256" key="2">
    <source>
        <dbReference type="ARBA" id="ARBA00005183"/>
    </source>
</evidence>
<dbReference type="AlphaFoldDB" id="A0A2Z4AMQ8"/>